<keyword evidence="5" id="KW-0032">Aminotransferase</keyword>
<dbReference type="InterPro" id="IPR015422">
    <property type="entry name" value="PyrdxlP-dep_Trfase_small"/>
</dbReference>
<organism evidence="5 6">
    <name type="scientific">Hassallia byssoidea VB512170</name>
    <dbReference type="NCBI Taxonomy" id="1304833"/>
    <lineage>
        <taxon>Bacteria</taxon>
        <taxon>Bacillati</taxon>
        <taxon>Cyanobacteriota</taxon>
        <taxon>Cyanophyceae</taxon>
        <taxon>Nostocales</taxon>
        <taxon>Tolypothrichaceae</taxon>
        <taxon>Hassallia</taxon>
    </lineage>
</organism>
<accession>A0A846HGE8</accession>
<dbReference type="Pfam" id="PF00202">
    <property type="entry name" value="Aminotran_3"/>
    <property type="match status" value="1"/>
</dbReference>
<dbReference type="Gene3D" id="3.90.1150.10">
    <property type="entry name" value="Aspartate Aminotransferase, domain 1"/>
    <property type="match status" value="1"/>
</dbReference>
<keyword evidence="2 3" id="KW-0663">Pyridoxal phosphate</keyword>
<evidence type="ECO:0000313" key="5">
    <source>
        <dbReference type="EMBL" id="NEU75710.1"/>
    </source>
</evidence>
<dbReference type="GO" id="GO:0008483">
    <property type="term" value="F:transaminase activity"/>
    <property type="evidence" value="ECO:0007669"/>
    <property type="project" value="UniProtKB-KW"/>
</dbReference>
<dbReference type="InterPro" id="IPR015421">
    <property type="entry name" value="PyrdxlP-dep_Trfase_major"/>
</dbReference>
<dbReference type="Proteomes" id="UP000031549">
    <property type="component" value="Unassembled WGS sequence"/>
</dbReference>
<dbReference type="PANTHER" id="PTHR43713">
    <property type="entry name" value="GLUTAMATE-1-SEMIALDEHYDE 2,1-AMINOMUTASE"/>
    <property type="match status" value="1"/>
</dbReference>
<evidence type="ECO:0000256" key="1">
    <source>
        <dbReference type="ARBA" id="ARBA00001933"/>
    </source>
</evidence>
<feature type="region of interest" description="Disordered" evidence="4">
    <location>
        <begin position="1"/>
        <end position="31"/>
    </location>
</feature>
<dbReference type="AlphaFoldDB" id="A0A846HGE8"/>
<reference evidence="5 6" key="1">
    <citation type="journal article" date="2015" name="Genome Announc.">
        <title>Draft Genome Sequence of Cyanobacterium Hassallia byssoidea Strain VB512170, Isolated from Monuments in India.</title>
        <authorList>
            <person name="Singh D."/>
            <person name="Chandrababunaidu M.M."/>
            <person name="Panda A."/>
            <person name="Sen D."/>
            <person name="Bhattacharyya S."/>
            <person name="Adhikary S.P."/>
            <person name="Tripathy S."/>
        </authorList>
    </citation>
    <scope>NUCLEOTIDE SEQUENCE [LARGE SCALE GENOMIC DNA]</scope>
    <source>
        <strain evidence="5 6">VB512170</strain>
    </source>
</reference>
<comment type="caution">
    <text evidence="5">The sequence shown here is derived from an EMBL/GenBank/DDBJ whole genome shotgun (WGS) entry which is preliminary data.</text>
</comment>
<dbReference type="CDD" id="cd00610">
    <property type="entry name" value="OAT_like"/>
    <property type="match status" value="1"/>
</dbReference>
<dbReference type="InterPro" id="IPR015424">
    <property type="entry name" value="PyrdxlP-dep_Trfase"/>
</dbReference>
<dbReference type="RefSeq" id="WP_039737030.1">
    <property type="nucleotide sequence ID" value="NZ_JTCM02000079.1"/>
</dbReference>
<evidence type="ECO:0000313" key="6">
    <source>
        <dbReference type="Proteomes" id="UP000031549"/>
    </source>
</evidence>
<dbReference type="EMBL" id="JTCM02000079">
    <property type="protein sequence ID" value="NEU75710.1"/>
    <property type="molecule type" value="Genomic_DNA"/>
</dbReference>
<keyword evidence="6" id="KW-1185">Reference proteome</keyword>
<sequence>MKSKESNFQETQPQINSIQSPEQISAESPNCRQQKHLETLIARYTKRTKTSKQLTQAYRPVLADPRGLEGFYPLVKEMVYPVIGKHALGSRVWDIDGNEYIDIVMGFGVNLFGHNPPFIKEALEQRLEQGIHFGPQSDLAGEVAELVSELTGMERVTFSNTGTEAVMTAIRLARAATGRYKIVRFSDSYHGHSDGTLVKAEKADGYPHSVPGYPGVPPNVALDVLVLDYVNPQSLEIIKAHEHELAAVIVEPVQSSRPDLQPQEFLQQLRQLTKKSGIVLIFDEVITGFRVHLGGAQAWFDIKADIATYGKIVGGGMPIGIIAGSATYMDKIDGGMWNYGDLSYPQPEAEMTFFSGTFCKHPLAMAAARAVLKRLKSEGPALQEQLNQRTSQFVKTLNTYFEADEIPIRLGNFGSIFNSVRFGNSAYKANSDSLEKMQMINLLLYHHLLDKGVYLRSSLHALSTTHTDEDLDFIIQAIKDSVRELQDGGFLPSPSDKSAKT</sequence>
<dbReference type="PROSITE" id="PS00600">
    <property type="entry name" value="AA_TRANSFER_CLASS_3"/>
    <property type="match status" value="1"/>
</dbReference>
<gene>
    <name evidence="5" type="ORF">PI95_024910</name>
</gene>
<feature type="compositionally biased region" description="Polar residues" evidence="4">
    <location>
        <begin position="8"/>
        <end position="31"/>
    </location>
</feature>
<dbReference type="InterPro" id="IPR005814">
    <property type="entry name" value="Aminotrans_3"/>
</dbReference>
<proteinExistence type="inferred from homology"/>
<dbReference type="PANTHER" id="PTHR43713:SF3">
    <property type="entry name" value="GLUTAMATE-1-SEMIALDEHYDE 2,1-AMINOMUTASE 1, CHLOROPLASTIC-RELATED"/>
    <property type="match status" value="1"/>
</dbReference>
<dbReference type="SUPFAM" id="SSF53383">
    <property type="entry name" value="PLP-dependent transferases"/>
    <property type="match status" value="1"/>
</dbReference>
<comment type="cofactor">
    <cofactor evidence="1">
        <name>pyridoxal 5'-phosphate</name>
        <dbReference type="ChEBI" id="CHEBI:597326"/>
    </cofactor>
</comment>
<name>A0A846HGE8_9CYAN</name>
<evidence type="ECO:0000256" key="4">
    <source>
        <dbReference type="SAM" id="MobiDB-lite"/>
    </source>
</evidence>
<dbReference type="Gene3D" id="3.40.640.10">
    <property type="entry name" value="Type I PLP-dependent aspartate aminotransferase-like (Major domain)"/>
    <property type="match status" value="1"/>
</dbReference>
<keyword evidence="5" id="KW-0808">Transferase</keyword>
<protein>
    <submittedName>
        <fullName evidence="5">Aspartate aminotransferase family protein</fullName>
    </submittedName>
</protein>
<evidence type="ECO:0000256" key="2">
    <source>
        <dbReference type="ARBA" id="ARBA00022898"/>
    </source>
</evidence>
<evidence type="ECO:0000256" key="3">
    <source>
        <dbReference type="RuleBase" id="RU003560"/>
    </source>
</evidence>
<dbReference type="GO" id="GO:0030170">
    <property type="term" value="F:pyridoxal phosphate binding"/>
    <property type="evidence" value="ECO:0007669"/>
    <property type="project" value="InterPro"/>
</dbReference>
<dbReference type="InterPro" id="IPR049704">
    <property type="entry name" value="Aminotrans_3_PPA_site"/>
</dbReference>
<comment type="similarity">
    <text evidence="3">Belongs to the class-III pyridoxal-phosphate-dependent aminotransferase family.</text>
</comment>